<evidence type="ECO:0000256" key="4">
    <source>
        <dbReference type="ARBA" id="ARBA00022801"/>
    </source>
</evidence>
<evidence type="ECO:0000256" key="3">
    <source>
        <dbReference type="ARBA" id="ARBA00022722"/>
    </source>
</evidence>
<evidence type="ECO:0000256" key="7">
    <source>
        <dbReference type="SAM" id="Coils"/>
    </source>
</evidence>
<dbReference type="EC" id="3.1.11.6" evidence="6"/>
<evidence type="ECO:0000313" key="8">
    <source>
        <dbReference type="EMBL" id="MDO7253096.1"/>
    </source>
</evidence>
<dbReference type="GO" id="GO:0008855">
    <property type="term" value="F:exodeoxyribonuclease VII activity"/>
    <property type="evidence" value="ECO:0007669"/>
    <property type="project" value="UniProtKB-UniRule"/>
</dbReference>
<dbReference type="Pfam" id="PF02609">
    <property type="entry name" value="Exonuc_VII_S"/>
    <property type="match status" value="1"/>
</dbReference>
<evidence type="ECO:0000256" key="6">
    <source>
        <dbReference type="NCBIfam" id="TIGR01280"/>
    </source>
</evidence>
<gene>
    <name evidence="9" type="primary">xseB</name>
    <name evidence="8" type="ORF">Q5I04_04130</name>
    <name evidence="9" type="ORF">Q5I06_03135</name>
</gene>
<evidence type="ECO:0000313" key="9">
    <source>
        <dbReference type="EMBL" id="MDP2538778.1"/>
    </source>
</evidence>
<dbReference type="Gene3D" id="1.10.287.1040">
    <property type="entry name" value="Exonuclease VII, small subunit"/>
    <property type="match status" value="1"/>
</dbReference>
<feature type="coiled-coil region" evidence="7">
    <location>
        <begin position="44"/>
        <end position="74"/>
    </location>
</feature>
<comment type="similarity">
    <text evidence="1">Belongs to the XseB family.</text>
</comment>
<dbReference type="EMBL" id="JAUPEV010000005">
    <property type="protein sequence ID" value="MDO7253096.1"/>
    <property type="molecule type" value="Genomic_DNA"/>
</dbReference>
<comment type="caution">
    <text evidence="9">The sequence shown here is derived from an EMBL/GenBank/DDBJ whole genome shotgun (WGS) entry which is preliminary data.</text>
</comment>
<dbReference type="Proteomes" id="UP001240777">
    <property type="component" value="Unassembled WGS sequence"/>
</dbReference>
<evidence type="ECO:0000256" key="2">
    <source>
        <dbReference type="ARBA" id="ARBA00022490"/>
    </source>
</evidence>
<accession>A0AA90T4V8</accession>
<dbReference type="EMBL" id="JAUYZK010000003">
    <property type="protein sequence ID" value="MDP2538778.1"/>
    <property type="molecule type" value="Genomic_DNA"/>
</dbReference>
<evidence type="ECO:0000256" key="1">
    <source>
        <dbReference type="ARBA" id="ARBA00009998"/>
    </source>
</evidence>
<keyword evidence="11" id="KW-1185">Reference proteome</keyword>
<evidence type="ECO:0000313" key="10">
    <source>
        <dbReference type="Proteomes" id="UP001177258"/>
    </source>
</evidence>
<evidence type="ECO:0000256" key="5">
    <source>
        <dbReference type="ARBA" id="ARBA00022839"/>
    </source>
</evidence>
<sequence>MDKEKILEELSFEERIEKTKQILSKLNNQSLNLRDGLNLYKDGLKELELAQKMLENVKLQYQELKVQNMENKEQE</sequence>
<keyword evidence="5" id="KW-0269">Exonuclease</keyword>
<keyword evidence="2" id="KW-0963">Cytoplasm</keyword>
<dbReference type="GO" id="GO:0006308">
    <property type="term" value="P:DNA catabolic process"/>
    <property type="evidence" value="ECO:0007669"/>
    <property type="project" value="UniProtKB-UniRule"/>
</dbReference>
<organism evidence="9 10">
    <name type="scientific">Helicobacter cappadocius</name>
    <dbReference type="NCBI Taxonomy" id="3063998"/>
    <lineage>
        <taxon>Bacteria</taxon>
        <taxon>Pseudomonadati</taxon>
        <taxon>Campylobacterota</taxon>
        <taxon>Epsilonproteobacteria</taxon>
        <taxon>Campylobacterales</taxon>
        <taxon>Helicobacteraceae</taxon>
        <taxon>Helicobacter</taxon>
    </lineage>
</organism>
<dbReference type="NCBIfam" id="TIGR01280">
    <property type="entry name" value="xseB"/>
    <property type="match status" value="1"/>
</dbReference>
<reference evidence="9 11" key="1">
    <citation type="submission" date="2023-07" db="EMBL/GenBank/DDBJ databases">
        <title>Unpublished Manusciprt.</title>
        <authorList>
            <person name="Aydin F."/>
            <person name="Tarhane S."/>
            <person name="Saticioglu I.B."/>
            <person name="Karakaya E."/>
            <person name="Abay S."/>
            <person name="Guran O."/>
            <person name="Bozkurt E."/>
            <person name="Uzum N."/>
            <person name="Olgun K."/>
            <person name="Jablonski D."/>
        </authorList>
    </citation>
    <scope>NUCLEOTIDE SEQUENCE</scope>
    <source>
        <strain evidence="11">faydin-H75</strain>
        <strain evidence="9">Faydin-H76</strain>
    </source>
</reference>
<evidence type="ECO:0000313" key="11">
    <source>
        <dbReference type="Proteomes" id="UP001240777"/>
    </source>
</evidence>
<dbReference type="InterPro" id="IPR037004">
    <property type="entry name" value="Exonuc_VII_ssu_sf"/>
</dbReference>
<proteinExistence type="inferred from homology"/>
<dbReference type="Proteomes" id="UP001177258">
    <property type="component" value="Unassembled WGS sequence"/>
</dbReference>
<name>A0AA90T4V8_9HELI</name>
<reference evidence="8 10" key="3">
    <citation type="journal article" date="2024" name="Syst. Appl. Microbiol.">
        <title>Helicobacter cappadocius sp. nov., from lizards: The first psychrotrophic Helicobacter species.</title>
        <authorList>
            <person name="Aydin F."/>
            <person name="Tarhane S."/>
            <person name="Karakaya E."/>
            <person name="Abay S."/>
            <person name="Kayman T."/>
            <person name="Guran O."/>
            <person name="Bozkurt E."/>
            <person name="Uzum N."/>
            <person name="Avci A."/>
            <person name="Olgun K."/>
            <person name="Jablonski D."/>
            <person name="Guran C."/>
            <person name="Burcin Saticioglu I."/>
        </authorList>
    </citation>
    <scope>NUCLEOTIDE SEQUENCE [LARGE SCALE GENOMIC DNA]</scope>
    <source>
        <strain evidence="8">Faydin-H75</strain>
        <strain evidence="10">faydin-H76</strain>
    </source>
</reference>
<dbReference type="AlphaFoldDB" id="A0AA90T4V8"/>
<dbReference type="InterPro" id="IPR003761">
    <property type="entry name" value="Exonuc_VII_S"/>
</dbReference>
<keyword evidence="4 9" id="KW-0378">Hydrolase</keyword>
<keyword evidence="7" id="KW-0175">Coiled coil</keyword>
<protein>
    <recommendedName>
        <fullName evidence="6">Exodeoxyribonuclease VII small subunit</fullName>
        <ecNumber evidence="6">3.1.11.6</ecNumber>
    </recommendedName>
</protein>
<keyword evidence="3" id="KW-0540">Nuclease</keyword>
<dbReference type="SUPFAM" id="SSF116842">
    <property type="entry name" value="XseB-like"/>
    <property type="match status" value="1"/>
</dbReference>
<dbReference type="GO" id="GO:0009318">
    <property type="term" value="C:exodeoxyribonuclease VII complex"/>
    <property type="evidence" value="ECO:0007669"/>
    <property type="project" value="UniProtKB-UniRule"/>
</dbReference>
<reference evidence="8" key="2">
    <citation type="submission" date="2023-07" db="EMBL/GenBank/DDBJ databases">
        <authorList>
            <person name="Aydin F."/>
            <person name="Tarhane S."/>
            <person name="Saticioglu I.B."/>
            <person name="Karakaya E."/>
            <person name="Abay S."/>
            <person name="Guran O."/>
            <person name="Bozkurt E."/>
            <person name="Uzum N."/>
            <person name="Olgun K."/>
            <person name="Jablonski D."/>
        </authorList>
    </citation>
    <scope>NUCLEOTIDE SEQUENCE</scope>
    <source>
        <strain evidence="8">Faydin-H75</strain>
    </source>
</reference>
<dbReference type="RefSeq" id="WP_305516941.1">
    <property type="nucleotide sequence ID" value="NZ_JAUPEV010000005.1"/>
</dbReference>